<organism evidence="3 4">
    <name type="scientific">Collybiopsis luxurians FD-317 M1</name>
    <dbReference type="NCBI Taxonomy" id="944289"/>
    <lineage>
        <taxon>Eukaryota</taxon>
        <taxon>Fungi</taxon>
        <taxon>Dikarya</taxon>
        <taxon>Basidiomycota</taxon>
        <taxon>Agaricomycotina</taxon>
        <taxon>Agaricomycetes</taxon>
        <taxon>Agaricomycetidae</taxon>
        <taxon>Agaricales</taxon>
        <taxon>Marasmiineae</taxon>
        <taxon>Omphalotaceae</taxon>
        <taxon>Collybiopsis</taxon>
        <taxon>Collybiopsis luxurians</taxon>
    </lineage>
</organism>
<reference evidence="3 4" key="1">
    <citation type="submission" date="2014-04" db="EMBL/GenBank/DDBJ databases">
        <title>Evolutionary Origins and Diversification of the Mycorrhizal Mutualists.</title>
        <authorList>
            <consortium name="DOE Joint Genome Institute"/>
            <consortium name="Mycorrhizal Genomics Consortium"/>
            <person name="Kohler A."/>
            <person name="Kuo A."/>
            <person name="Nagy L.G."/>
            <person name="Floudas D."/>
            <person name="Copeland A."/>
            <person name="Barry K.W."/>
            <person name="Cichocki N."/>
            <person name="Veneault-Fourrey C."/>
            <person name="LaButti K."/>
            <person name="Lindquist E.A."/>
            <person name="Lipzen A."/>
            <person name="Lundell T."/>
            <person name="Morin E."/>
            <person name="Murat C."/>
            <person name="Riley R."/>
            <person name="Ohm R."/>
            <person name="Sun H."/>
            <person name="Tunlid A."/>
            <person name="Henrissat B."/>
            <person name="Grigoriev I.V."/>
            <person name="Hibbett D.S."/>
            <person name="Martin F."/>
        </authorList>
    </citation>
    <scope>NUCLEOTIDE SEQUENCE [LARGE SCALE GENOMIC DNA]</scope>
    <source>
        <strain evidence="3 4">FD-317 M1</strain>
    </source>
</reference>
<feature type="transmembrane region" description="Helical" evidence="1">
    <location>
        <begin position="99"/>
        <end position="121"/>
    </location>
</feature>
<dbReference type="HOGENOM" id="CLU_112091_3_0_1"/>
<evidence type="ECO:0000256" key="1">
    <source>
        <dbReference type="SAM" id="Phobius"/>
    </source>
</evidence>
<dbReference type="AlphaFoldDB" id="A0A0D0ARR8"/>
<dbReference type="OrthoDB" id="2937326at2759"/>
<dbReference type="PANTHER" id="PTHR37019:SF2">
    <property type="entry name" value="EXPERA DOMAIN-CONTAINING PROTEIN"/>
    <property type="match status" value="1"/>
</dbReference>
<proteinExistence type="predicted"/>
<feature type="transmembrane region" description="Helical" evidence="1">
    <location>
        <begin position="141"/>
        <end position="159"/>
    </location>
</feature>
<feature type="transmembrane region" description="Helical" evidence="1">
    <location>
        <begin position="67"/>
        <end position="87"/>
    </location>
</feature>
<dbReference type="InterPro" id="IPR056121">
    <property type="entry name" value="DUF7704"/>
</dbReference>
<evidence type="ECO:0000259" key="2">
    <source>
        <dbReference type="Pfam" id="PF24803"/>
    </source>
</evidence>
<evidence type="ECO:0000313" key="3">
    <source>
        <dbReference type="EMBL" id="KIK53040.1"/>
    </source>
</evidence>
<keyword evidence="1" id="KW-0472">Membrane</keyword>
<dbReference type="PANTHER" id="PTHR37019">
    <property type="entry name" value="CHROMOSOME 1, WHOLE GENOME SHOTGUN SEQUENCE"/>
    <property type="match status" value="1"/>
</dbReference>
<feature type="domain" description="DUF7704" evidence="2">
    <location>
        <begin position="6"/>
        <end position="160"/>
    </location>
</feature>
<keyword evidence="4" id="KW-1185">Reference proteome</keyword>
<sequence>MAQNIQVLPGFYKLLFLYLEPASAILPAPMIWIWPGAAWFHSEQIPSLGPFSPSITLDPRTTLALSHLGNCYMLVGVIVSLVFRAVGEACRNDPVAQERIIGAVLTAMAIADTFHIAFSVLGLPSEILYNVLSWNGLTHGNITFTTFLLCMRVAWFLGIGRHRFYYDKKGVKAEAKRNLKDL</sequence>
<keyword evidence="1" id="KW-1133">Transmembrane helix</keyword>
<accession>A0A0D0ARR8</accession>
<name>A0A0D0ARR8_9AGAR</name>
<keyword evidence="1" id="KW-0812">Transmembrane</keyword>
<gene>
    <name evidence="3" type="ORF">GYMLUDRAFT_233079</name>
</gene>
<protein>
    <recommendedName>
        <fullName evidence="2">DUF7704 domain-containing protein</fullName>
    </recommendedName>
</protein>
<dbReference type="Proteomes" id="UP000053593">
    <property type="component" value="Unassembled WGS sequence"/>
</dbReference>
<dbReference type="Pfam" id="PF24803">
    <property type="entry name" value="DUF7704"/>
    <property type="match status" value="1"/>
</dbReference>
<dbReference type="EMBL" id="KN834834">
    <property type="protein sequence ID" value="KIK53040.1"/>
    <property type="molecule type" value="Genomic_DNA"/>
</dbReference>
<evidence type="ECO:0000313" key="4">
    <source>
        <dbReference type="Proteomes" id="UP000053593"/>
    </source>
</evidence>
<feature type="transmembrane region" description="Helical" evidence="1">
    <location>
        <begin position="12"/>
        <end position="34"/>
    </location>
</feature>